<protein>
    <submittedName>
        <fullName evidence="4">Uncharacterized protein LOC107778864</fullName>
    </submittedName>
</protein>
<dbReference type="KEGG" id="nta:107778864"/>
<dbReference type="Pfam" id="PF12776">
    <property type="entry name" value="Myb_DNA-bind_3"/>
    <property type="match status" value="1"/>
</dbReference>
<dbReference type="PaxDb" id="4097-A0A1S3YR35"/>
<name>A0A1S3YR35_TOBAC</name>
<feature type="region of interest" description="Disordered" evidence="1">
    <location>
        <begin position="154"/>
        <end position="207"/>
    </location>
</feature>
<accession>A0A1S3YR35</accession>
<feature type="compositionally biased region" description="Polar residues" evidence="1">
    <location>
        <begin position="154"/>
        <end position="168"/>
    </location>
</feature>
<dbReference type="RefSeq" id="XP_016454676.1">
    <property type="nucleotide sequence ID" value="XM_016599190.1"/>
</dbReference>
<dbReference type="Proteomes" id="UP000790787">
    <property type="component" value="Chromosome 3"/>
</dbReference>
<evidence type="ECO:0000256" key="1">
    <source>
        <dbReference type="SAM" id="MobiDB-lite"/>
    </source>
</evidence>
<dbReference type="InterPro" id="IPR024752">
    <property type="entry name" value="Myb/SANT-like_dom"/>
</dbReference>
<gene>
    <name evidence="4" type="primary">LOC107778864</name>
</gene>
<keyword evidence="3" id="KW-1185">Reference proteome</keyword>
<feature type="domain" description="Myb/SANT-like" evidence="2">
    <location>
        <begin position="14"/>
        <end position="109"/>
    </location>
</feature>
<sequence length="262" mass="29993">MGQDSAEDVWSMPNWPPHVEKIFVDSLIEEMKYQLDVIPTSFNDHTWNKVVSDFNQCSGLNFDKAELKKHLSVLRKHYRIVKPLYKHGGFGWDNRRKMVDVDDRVWAEYIEVHPEIIPYRKYGCPICEELCHIFTKPKATGEFAVSSTGYKIHNNNPGLTETSHSSGQNKRKSSTDQPPKSGDNKRNSVGPDNSKQVNTSDDDEPYSTANSVVALNNTPGVNQSLYKAAVDLFENPTWRKTFVTMKMEKRLGWLKAMIPRKT</sequence>
<dbReference type="RefSeq" id="XP_016454676.1">
    <property type="nucleotide sequence ID" value="XM_016599190.2"/>
</dbReference>
<dbReference type="GeneID" id="107778864"/>
<dbReference type="PANTHER" id="PTHR47584">
    <property type="match status" value="1"/>
</dbReference>
<feature type="compositionally biased region" description="Polar residues" evidence="1">
    <location>
        <begin position="190"/>
        <end position="199"/>
    </location>
</feature>
<reference evidence="3" key="1">
    <citation type="journal article" date="2014" name="Nat. Commun.">
        <title>The tobacco genome sequence and its comparison with those of tomato and potato.</title>
        <authorList>
            <person name="Sierro N."/>
            <person name="Battey J.N."/>
            <person name="Ouadi S."/>
            <person name="Bakaher N."/>
            <person name="Bovet L."/>
            <person name="Willig A."/>
            <person name="Goepfert S."/>
            <person name="Peitsch M.C."/>
            <person name="Ivanov N.V."/>
        </authorList>
    </citation>
    <scope>NUCLEOTIDE SEQUENCE [LARGE SCALE GENOMIC DNA]</scope>
</reference>
<evidence type="ECO:0000259" key="2">
    <source>
        <dbReference type="Pfam" id="PF12776"/>
    </source>
</evidence>
<dbReference type="OrthoDB" id="1848055at2759"/>
<reference evidence="4" key="2">
    <citation type="submission" date="2025-08" db="UniProtKB">
        <authorList>
            <consortium name="RefSeq"/>
        </authorList>
    </citation>
    <scope>IDENTIFICATION</scope>
    <source>
        <tissue evidence="4">Leaf</tissue>
    </source>
</reference>
<dbReference type="STRING" id="4097.A0A1S3YR35"/>
<organism evidence="3 4">
    <name type="scientific">Nicotiana tabacum</name>
    <name type="common">Common tobacco</name>
    <dbReference type="NCBI Taxonomy" id="4097"/>
    <lineage>
        <taxon>Eukaryota</taxon>
        <taxon>Viridiplantae</taxon>
        <taxon>Streptophyta</taxon>
        <taxon>Embryophyta</taxon>
        <taxon>Tracheophyta</taxon>
        <taxon>Spermatophyta</taxon>
        <taxon>Magnoliopsida</taxon>
        <taxon>eudicotyledons</taxon>
        <taxon>Gunneridae</taxon>
        <taxon>Pentapetalae</taxon>
        <taxon>asterids</taxon>
        <taxon>lamiids</taxon>
        <taxon>Solanales</taxon>
        <taxon>Solanaceae</taxon>
        <taxon>Nicotianoideae</taxon>
        <taxon>Nicotianeae</taxon>
        <taxon>Nicotiana</taxon>
    </lineage>
</organism>
<dbReference type="InterPro" id="IPR045026">
    <property type="entry name" value="LIMYB"/>
</dbReference>
<dbReference type="AlphaFoldDB" id="A0A1S3YR35"/>
<evidence type="ECO:0000313" key="3">
    <source>
        <dbReference type="Proteomes" id="UP000790787"/>
    </source>
</evidence>
<proteinExistence type="predicted"/>
<dbReference type="OMA" id="VWAEYIE"/>
<dbReference type="PANTHER" id="PTHR47584:SF18">
    <property type="entry name" value="MYB_SANT-LIKE DOMAIN-CONTAINING PROTEIN"/>
    <property type="match status" value="1"/>
</dbReference>
<evidence type="ECO:0000313" key="4">
    <source>
        <dbReference type="RefSeq" id="XP_016454676.1"/>
    </source>
</evidence>